<evidence type="ECO:0000256" key="2">
    <source>
        <dbReference type="SAM" id="Phobius"/>
    </source>
</evidence>
<dbReference type="EMBL" id="ANIK01000030">
    <property type="protein sequence ID" value="EMJ95767.1"/>
    <property type="molecule type" value="Genomic_DNA"/>
</dbReference>
<evidence type="ECO:0000313" key="4">
    <source>
        <dbReference type="Proteomes" id="UP000011988"/>
    </source>
</evidence>
<protein>
    <submittedName>
        <fullName evidence="3">Uncharacterized protein</fullName>
    </submittedName>
</protein>
<gene>
    <name evidence="3" type="ORF">LEP1GSC194_2706</name>
</gene>
<keyword evidence="1" id="KW-0175">Coiled coil</keyword>
<keyword evidence="2" id="KW-0472">Membrane</keyword>
<evidence type="ECO:0000256" key="1">
    <source>
        <dbReference type="SAM" id="Coils"/>
    </source>
</evidence>
<keyword evidence="2" id="KW-0812">Transmembrane</keyword>
<organism evidence="3 4">
    <name type="scientific">Leptospira alstonii serovar Sichuan str. 79601</name>
    <dbReference type="NCBI Taxonomy" id="1218565"/>
    <lineage>
        <taxon>Bacteria</taxon>
        <taxon>Pseudomonadati</taxon>
        <taxon>Spirochaetota</taxon>
        <taxon>Spirochaetia</taxon>
        <taxon>Leptospirales</taxon>
        <taxon>Leptospiraceae</taxon>
        <taxon>Leptospira</taxon>
    </lineage>
</organism>
<evidence type="ECO:0000313" key="3">
    <source>
        <dbReference type="EMBL" id="EMJ95767.1"/>
    </source>
</evidence>
<keyword evidence="2" id="KW-1133">Transmembrane helix</keyword>
<accession>M6CUZ2</accession>
<reference evidence="3 4" key="1">
    <citation type="submission" date="2013-01" db="EMBL/GenBank/DDBJ databases">
        <authorList>
            <person name="Harkins D.M."/>
            <person name="Durkin A.S."/>
            <person name="Brinkac L.M."/>
            <person name="Haft D.H."/>
            <person name="Selengut J.D."/>
            <person name="Sanka R."/>
            <person name="DePew J."/>
            <person name="Purushe J."/>
            <person name="Galloway R.L."/>
            <person name="Vinetz J.M."/>
            <person name="Sutton G.G."/>
            <person name="Nierman W.C."/>
            <person name="Fouts D.E."/>
        </authorList>
    </citation>
    <scope>NUCLEOTIDE SEQUENCE [LARGE SCALE GENOMIC DNA]</scope>
    <source>
        <strain evidence="3 4">79601</strain>
    </source>
</reference>
<dbReference type="RefSeq" id="WP_020773018.1">
    <property type="nucleotide sequence ID" value="NZ_ANIK01000030.1"/>
</dbReference>
<sequence length="422" mass="49451">MEIKIKIKKTDSEKIFNTFKDLIIQAGQNTFTELTVNTDLMSSILHVQTSLSALENHPQYGFFIEEIHNNTLKIRSLSLRLALIRNNQNSMFPIVNFSEQIEELYDFITISWDIQLAAPQIKIIQNVKSIILNSLSEFKSEEYFKQFNDPIISNYLKIQESKVGELESTLEKQIKNIGEQSAKWNELSIEFQRNIQEKYENDLRKLNESFKVKEQDLQKKEEEFNERVKEFDIRERTAVRRDLLTQIKLLIKERKSIILSDETSKKRNVINFISLGILGVSGVSILFVLFKFYLDSSLTNTFQFQNLYPLLGLTPLFVSLLIFVIRWYSAWYKEHADLEISNIKFGADILRASWIAEMYFELKEEKGLELPQEILQAFTKDLFEPIDTGKKLVTHPYEDILKNISELKKVKLSKGSFEIERN</sequence>
<feature type="transmembrane region" description="Helical" evidence="2">
    <location>
        <begin position="306"/>
        <end position="325"/>
    </location>
</feature>
<feature type="coiled-coil region" evidence="1">
    <location>
        <begin position="156"/>
        <end position="223"/>
    </location>
</feature>
<dbReference type="PATRIC" id="fig|1218565.3.peg.1651"/>
<name>M6CUZ2_9LEPT</name>
<comment type="caution">
    <text evidence="3">The sequence shown here is derived from an EMBL/GenBank/DDBJ whole genome shotgun (WGS) entry which is preliminary data.</text>
</comment>
<proteinExistence type="predicted"/>
<feature type="transmembrane region" description="Helical" evidence="2">
    <location>
        <begin position="269"/>
        <end position="294"/>
    </location>
</feature>
<dbReference type="AlphaFoldDB" id="M6CUZ2"/>
<dbReference type="OrthoDB" id="5523049at2"/>
<dbReference type="Proteomes" id="UP000011988">
    <property type="component" value="Unassembled WGS sequence"/>
</dbReference>